<protein>
    <submittedName>
        <fullName evidence="1">Uncharacterized protein</fullName>
    </submittedName>
</protein>
<evidence type="ECO:0000313" key="1">
    <source>
        <dbReference type="EMBL" id="MCQ1060000.1"/>
    </source>
</evidence>
<accession>A0ABT1N5H6</accession>
<organism evidence="1 2">
    <name type="scientific">Photobacterium pectinilyticum</name>
    <dbReference type="NCBI Taxonomy" id="2906793"/>
    <lineage>
        <taxon>Bacteria</taxon>
        <taxon>Pseudomonadati</taxon>
        <taxon>Pseudomonadota</taxon>
        <taxon>Gammaproteobacteria</taxon>
        <taxon>Vibrionales</taxon>
        <taxon>Vibrionaceae</taxon>
        <taxon>Photobacterium</taxon>
    </lineage>
</organism>
<name>A0ABT1N5H6_9GAMM</name>
<keyword evidence="2" id="KW-1185">Reference proteome</keyword>
<proteinExistence type="predicted"/>
<evidence type="ECO:0000313" key="2">
    <source>
        <dbReference type="Proteomes" id="UP001524460"/>
    </source>
</evidence>
<reference evidence="1 2" key="1">
    <citation type="submission" date="2022-07" db="EMBL/GenBank/DDBJ databases">
        <title>Photobacterium pectinilyticum sp. nov., a marine bacterium isolated from surface seawater of Qingdao offshore.</title>
        <authorList>
            <person name="Wang X."/>
        </authorList>
    </citation>
    <scope>NUCLEOTIDE SEQUENCE [LARGE SCALE GENOMIC DNA]</scope>
    <source>
        <strain evidence="1 2">ZSDE20</strain>
    </source>
</reference>
<sequence>MNYGNLDEFKEELVSMENFFTEFAARENELLAFGMSRVSDWESYIASAMHLKCFEMRIHEFQTFLRPIDKQLYERVTHLAEETNIAESITGIEVSLRIATQRKQLNFSQEIVSSVMFNIPYFSNWFKRKRLFTEDVIPIQKLLVSIGRLISLVSLAKDSYISKWYHDSDVFKPSNLDHEKIIAQIETAIAKVDSGISLNKEDKKQLKAYLYKAKSEFSEDRPSWNKIIGALVIAAAITSGIADSTGAYENIDTAIKYILGTSIEKYAPSPVPLIDKSNPKVIASKKDRLEAETGV</sequence>
<gene>
    <name evidence="1" type="ORF">NHN17_18295</name>
</gene>
<dbReference type="Proteomes" id="UP001524460">
    <property type="component" value="Unassembled WGS sequence"/>
</dbReference>
<dbReference type="RefSeq" id="WP_255044090.1">
    <property type="nucleotide sequence ID" value="NZ_JANEYT010000052.1"/>
</dbReference>
<dbReference type="EMBL" id="JANEYT010000052">
    <property type="protein sequence ID" value="MCQ1060000.1"/>
    <property type="molecule type" value="Genomic_DNA"/>
</dbReference>
<comment type="caution">
    <text evidence="1">The sequence shown here is derived from an EMBL/GenBank/DDBJ whole genome shotgun (WGS) entry which is preliminary data.</text>
</comment>